<dbReference type="Gene3D" id="3.40.630.30">
    <property type="match status" value="1"/>
</dbReference>
<dbReference type="VEuPathDB" id="FungiDB:FOXG_03874"/>
<dbReference type="CDD" id="cd04301">
    <property type="entry name" value="NAT_SF"/>
    <property type="match status" value="1"/>
</dbReference>
<dbReference type="Proteomes" id="UP000002489">
    <property type="component" value="Unassembled WGS sequence"/>
</dbReference>
<dbReference type="STRING" id="426428.A0A0D2XIW7"/>
<dbReference type="EnsemblFungi" id="FOXG_03874T0">
    <property type="protein sequence ID" value="FOXG_03874P0"/>
    <property type="gene ID" value="FOXG_03874"/>
</dbReference>
<dbReference type="FunFam" id="3.40.630.30:FF:000048">
    <property type="entry name" value="Glucosamine 6-phosphate N-acetyltransferase"/>
    <property type="match status" value="1"/>
</dbReference>
<evidence type="ECO:0000256" key="2">
    <source>
        <dbReference type="ARBA" id="ARBA00004586"/>
    </source>
</evidence>
<name>A0A0D2XIW7_FUSOF</name>
<dbReference type="Pfam" id="PF00583">
    <property type="entry name" value="Acetyltransf_1"/>
    <property type="match status" value="1"/>
</dbReference>
<keyword evidence="6" id="KW-0472">Membrane</keyword>
<dbReference type="PANTHER" id="PTHR13355">
    <property type="entry name" value="GLUCOSAMINE 6-PHOSPHATE N-ACETYLTRANSFERASE"/>
    <property type="match status" value="1"/>
</dbReference>
<dbReference type="InterPro" id="IPR000182">
    <property type="entry name" value="GNAT_dom"/>
</dbReference>
<comment type="catalytic activity">
    <reaction evidence="8">
        <text>D-glucosamine 6-phosphate + acetyl-CoA = N-acetyl-D-glucosamine 6-phosphate + CoA + H(+)</text>
        <dbReference type="Rhea" id="RHEA:10292"/>
        <dbReference type="ChEBI" id="CHEBI:15378"/>
        <dbReference type="ChEBI" id="CHEBI:57287"/>
        <dbReference type="ChEBI" id="CHEBI:57288"/>
        <dbReference type="ChEBI" id="CHEBI:57513"/>
        <dbReference type="ChEBI" id="CHEBI:58725"/>
        <dbReference type="EC" id="2.3.1.4"/>
    </reaction>
</comment>
<comment type="subcellular location">
    <subcellularLocation>
        <location evidence="1">Endomembrane system</location>
        <topology evidence="1">Peripheral membrane protein</topology>
    </subcellularLocation>
    <subcellularLocation>
        <location evidence="2">Endoplasmic reticulum membrane</location>
    </subcellularLocation>
</comment>
<evidence type="ECO:0000256" key="5">
    <source>
        <dbReference type="ARBA" id="ARBA00022824"/>
    </source>
</evidence>
<evidence type="ECO:0000313" key="10">
    <source>
        <dbReference type="Proteomes" id="UP000002489"/>
    </source>
</evidence>
<dbReference type="InterPro" id="IPR039143">
    <property type="entry name" value="GNPNAT1-like"/>
</dbReference>
<proteinExistence type="inferred from homology"/>
<dbReference type="EC" id="2.3.1.4" evidence="8"/>
<comment type="subunit">
    <text evidence="3">Homodimer.</text>
</comment>
<evidence type="ECO:0000256" key="3">
    <source>
        <dbReference type="ARBA" id="ARBA00011738"/>
    </source>
</evidence>
<dbReference type="AlphaFoldDB" id="A0A0D2XIW7"/>
<keyword evidence="5" id="KW-0256">Endoplasmic reticulum</keyword>
<sequence>MVATGPLSGPLSGPLFSPDLIGTDVVTSFPEGYTIRPLEQGDYAKGFLDCLGVLSDVGDVSQDRFEERFDWMKTQGQGVHYHVVIEHENRVVGTGAIIVERKFIHNLGLIGHIEEIAIRKDFQGKGLGLKLLASLSSIAKNVGCYKTTLGTSPENEPFYVKCGYNKSGNIMNQYFEEPKEPYYRG</sequence>
<gene>
    <name evidence="9" type="primary">28945967</name>
</gene>
<dbReference type="UniPathway" id="UPA00113">
    <property type="reaction ID" value="UER00529"/>
</dbReference>
<dbReference type="InterPro" id="IPR016181">
    <property type="entry name" value="Acyl_CoA_acyltransferase"/>
</dbReference>
<comment type="pathway">
    <text evidence="8">Nucleotide-sugar biosynthesis; UDP-N-acetyl-alpha-D-glucosamine biosynthesis; N-acetyl-alpha-D-glucosamine 1-phosphate from alpha-D-glucosamine 6-phosphate (route I): step 1/2.</text>
</comment>
<evidence type="ECO:0000256" key="6">
    <source>
        <dbReference type="ARBA" id="ARBA00023136"/>
    </source>
</evidence>
<keyword evidence="7 8" id="KW-0012">Acyltransferase</keyword>
<evidence type="ECO:0000256" key="8">
    <source>
        <dbReference type="RuleBase" id="RU365086"/>
    </source>
</evidence>
<evidence type="ECO:0000256" key="7">
    <source>
        <dbReference type="ARBA" id="ARBA00023315"/>
    </source>
</evidence>
<accession>A0A0D2XIW7</accession>
<dbReference type="PANTHER" id="PTHR13355:SF11">
    <property type="entry name" value="GLUCOSAMINE 6-PHOSPHATE N-ACETYLTRANSFERASE"/>
    <property type="match status" value="1"/>
</dbReference>
<evidence type="ECO:0000256" key="4">
    <source>
        <dbReference type="ARBA" id="ARBA00022679"/>
    </source>
</evidence>
<dbReference type="GO" id="GO:0005789">
    <property type="term" value="C:endoplasmic reticulum membrane"/>
    <property type="evidence" value="ECO:0007669"/>
    <property type="project" value="UniProtKB-SubCell"/>
</dbReference>
<dbReference type="GO" id="GO:0006048">
    <property type="term" value="P:UDP-N-acetylglucosamine biosynthetic process"/>
    <property type="evidence" value="ECO:0007669"/>
    <property type="project" value="UniProtKB-UniRule"/>
</dbReference>
<dbReference type="GO" id="GO:0004343">
    <property type="term" value="F:glucosamine 6-phosphate N-acetyltransferase activity"/>
    <property type="evidence" value="ECO:0007669"/>
    <property type="project" value="UniProtKB-UniRule"/>
</dbReference>
<reference evidence="9" key="2">
    <citation type="submission" date="2025-08" db="UniProtKB">
        <authorList>
            <consortium name="EnsemblFungi"/>
        </authorList>
    </citation>
    <scope>IDENTIFICATION</scope>
    <source>
        <strain evidence="9">4287 / CBS 123668 / FGSC 9935 / NRRL 34936</strain>
    </source>
</reference>
<protein>
    <recommendedName>
        <fullName evidence="8">Glucosamine 6-phosphate N-acetyltransferase</fullName>
        <ecNumber evidence="8">2.3.1.4</ecNumber>
    </recommendedName>
</protein>
<dbReference type="PROSITE" id="PS51186">
    <property type="entry name" value="GNAT"/>
    <property type="match status" value="1"/>
</dbReference>
<reference evidence="10" key="1">
    <citation type="journal article" date="2012" name="Mol. Plant Microbe Interact.">
        <title>A highly conserved effector in Fusarium oxysporum is required for full virulence on Arabidopsis.</title>
        <authorList>
            <person name="Thatcher L.F."/>
            <person name="Gardiner D.M."/>
            <person name="Kazan K."/>
            <person name="Manners J."/>
        </authorList>
    </citation>
    <scope>NUCLEOTIDE SEQUENCE [LARGE SCALE GENOMIC DNA]</scope>
    <source>
        <strain evidence="10">Fo5176</strain>
    </source>
</reference>
<organism evidence="9 10">
    <name type="scientific">Fusarium oxysporum (strain Fo5176)</name>
    <name type="common">Fusarium vascular wilt</name>
    <dbReference type="NCBI Taxonomy" id="660025"/>
    <lineage>
        <taxon>Eukaryota</taxon>
        <taxon>Fungi</taxon>
        <taxon>Dikarya</taxon>
        <taxon>Ascomycota</taxon>
        <taxon>Pezizomycotina</taxon>
        <taxon>Sordariomycetes</taxon>
        <taxon>Hypocreomycetidae</taxon>
        <taxon>Hypocreales</taxon>
        <taxon>Nectriaceae</taxon>
        <taxon>Fusarium</taxon>
        <taxon>Fusarium oxysporum species complex</taxon>
    </lineage>
</organism>
<comment type="similarity">
    <text evidence="8">Belongs to the acetyltransferase family. GNA1 subfamily.</text>
</comment>
<keyword evidence="4 8" id="KW-0808">Transferase</keyword>
<evidence type="ECO:0000313" key="9">
    <source>
        <dbReference type="EnsemblFungi" id="FOXG_03874P0"/>
    </source>
</evidence>
<dbReference type="SUPFAM" id="SSF55729">
    <property type="entry name" value="Acyl-CoA N-acyltransferases (Nat)"/>
    <property type="match status" value="1"/>
</dbReference>
<evidence type="ECO:0000256" key="1">
    <source>
        <dbReference type="ARBA" id="ARBA00004184"/>
    </source>
</evidence>